<dbReference type="Gene3D" id="1.10.3480.10">
    <property type="entry name" value="TorD-like"/>
    <property type="match status" value="1"/>
</dbReference>
<keyword evidence="2" id="KW-1185">Reference proteome</keyword>
<dbReference type="Pfam" id="PF02613">
    <property type="entry name" value="Nitrate_red_del"/>
    <property type="match status" value="1"/>
</dbReference>
<evidence type="ECO:0000313" key="1">
    <source>
        <dbReference type="EMBL" id="CRI34216.1"/>
    </source>
</evidence>
<dbReference type="RefSeq" id="WP_015106305.1">
    <property type="nucleotide sequence ID" value="NZ_AP026684.1"/>
</dbReference>
<dbReference type="GeneID" id="76196806"/>
<dbReference type="InterPro" id="IPR020945">
    <property type="entry name" value="DMSO/NO3_reduct_chaperone"/>
</dbReference>
<reference evidence="2" key="1">
    <citation type="submission" date="2014-12" db="EMBL/GenBank/DDBJ databases">
        <authorList>
            <person name="Smet A."/>
        </authorList>
    </citation>
    <scope>NUCLEOTIDE SEQUENCE [LARGE SCALE GENOMIC DNA]</scope>
</reference>
<dbReference type="SUPFAM" id="SSF89155">
    <property type="entry name" value="TorD-like"/>
    <property type="match status" value="1"/>
</dbReference>
<dbReference type="EMBL" id="CDMK01000001">
    <property type="protein sequence ID" value="CRI34216.1"/>
    <property type="molecule type" value="Genomic_DNA"/>
</dbReference>
<name>A0A0K2Y502_HELHE</name>
<dbReference type="InterPro" id="IPR036411">
    <property type="entry name" value="TorD-like_sf"/>
</dbReference>
<gene>
    <name evidence="1" type="ORF">HHE01_10620</name>
</gene>
<sequence length="200" mass="22811">MEIDLIHARALYYRLWHYLVVFVHDEELFGELSALVAHLKDYPFNAQTAQAWQEIESFLGQGLEALKSEQNAVLFAPGEQFVPLSASYYLEGQDNGKKRLEAIALLKQSGLHIESHTIGAPVAEDDLAFLTLMMNAFLKEMLANPHFFALHATLFKDFFHLFSDAFIETIITHKSSVCYKNCAIILSAFIQHERLFFNLV</sequence>
<evidence type="ECO:0000313" key="2">
    <source>
        <dbReference type="Proteomes" id="UP000046090"/>
    </source>
</evidence>
<organism evidence="1 2">
    <name type="scientific">Helicobacter heilmannii</name>
    <dbReference type="NCBI Taxonomy" id="35817"/>
    <lineage>
        <taxon>Bacteria</taxon>
        <taxon>Pseudomonadati</taxon>
        <taxon>Campylobacterota</taxon>
        <taxon>Epsilonproteobacteria</taxon>
        <taxon>Campylobacterales</taxon>
        <taxon>Helicobacteraceae</taxon>
        <taxon>Helicobacter</taxon>
    </lineage>
</organism>
<dbReference type="Proteomes" id="UP000046090">
    <property type="component" value="Unassembled WGS sequence"/>
</dbReference>
<dbReference type="AlphaFoldDB" id="A0A0K2Y502"/>
<protein>
    <submittedName>
        <fullName evidence="1">Putative formate dehydrogenase-specific chaperone</fullName>
    </submittedName>
</protein>
<accession>A0A0K2Y502</accession>
<proteinExistence type="predicted"/>